<dbReference type="RefSeq" id="WP_011818817.1">
    <property type="nucleotide sequence ID" value="NC_008816.1"/>
</dbReference>
<keyword evidence="4 8" id="KW-0812">Transmembrane</keyword>
<feature type="binding site" evidence="7">
    <location>
        <position position="166"/>
    </location>
    <ligand>
        <name>Mg(2+)</name>
        <dbReference type="ChEBI" id="CHEBI:18420"/>
    </ligand>
</feature>
<keyword evidence="3" id="KW-0808">Transferase</keyword>
<keyword evidence="2" id="KW-1003">Cell membrane</keyword>
<dbReference type="AlphaFoldDB" id="A2BSB9"/>
<dbReference type="HOGENOM" id="CLU_023982_2_3_3"/>
<dbReference type="PANTHER" id="PTHR22926">
    <property type="entry name" value="PHOSPHO-N-ACETYLMURAMOYL-PENTAPEPTIDE-TRANSFERASE"/>
    <property type="match status" value="1"/>
</dbReference>
<dbReference type="KEGG" id="pmb:A9601_13961"/>
<feature type="transmembrane region" description="Helical" evidence="8">
    <location>
        <begin position="113"/>
        <end position="130"/>
    </location>
</feature>
<keyword evidence="7" id="KW-0460">Magnesium</keyword>
<feature type="transmembrane region" description="Helical" evidence="8">
    <location>
        <begin position="227"/>
        <end position="245"/>
    </location>
</feature>
<evidence type="ECO:0008006" key="11">
    <source>
        <dbReference type="Google" id="ProtNLM"/>
    </source>
</evidence>
<evidence type="ECO:0000256" key="4">
    <source>
        <dbReference type="ARBA" id="ARBA00022692"/>
    </source>
</evidence>
<comment type="cofactor">
    <cofactor evidence="7">
        <name>Mg(2+)</name>
        <dbReference type="ChEBI" id="CHEBI:18420"/>
    </cofactor>
</comment>
<keyword evidence="7" id="KW-0479">Metal-binding</keyword>
<dbReference type="InterPro" id="IPR000715">
    <property type="entry name" value="Glycosyl_transferase_4"/>
</dbReference>
<protein>
    <recommendedName>
        <fullName evidence="11">Undecaprenyl-phosphate N-acetylglucosaminyl 1-phosphate transferase</fullName>
    </recommendedName>
</protein>
<feature type="transmembrane region" description="Helical" evidence="8">
    <location>
        <begin position="84"/>
        <end position="101"/>
    </location>
</feature>
<dbReference type="PANTHER" id="PTHR22926:SF3">
    <property type="entry name" value="UNDECAPRENYL-PHOSPHATE ALPHA-N-ACETYLGLUCOSAMINYL 1-PHOSPHATE TRANSFERASE"/>
    <property type="match status" value="1"/>
</dbReference>
<dbReference type="CDD" id="cd06853">
    <property type="entry name" value="GT_WecA_like"/>
    <property type="match status" value="1"/>
</dbReference>
<dbReference type="EMBL" id="CP000551">
    <property type="protein sequence ID" value="ABM70680.1"/>
    <property type="molecule type" value="Genomic_DNA"/>
</dbReference>
<feature type="transmembrane region" description="Helical" evidence="8">
    <location>
        <begin position="251"/>
        <end position="272"/>
    </location>
</feature>
<dbReference type="GO" id="GO:0046872">
    <property type="term" value="F:metal ion binding"/>
    <property type="evidence" value="ECO:0007669"/>
    <property type="project" value="UniProtKB-KW"/>
</dbReference>
<feature type="transmembrane region" description="Helical" evidence="8">
    <location>
        <begin position="12"/>
        <end position="30"/>
    </location>
</feature>
<feature type="transmembrane region" description="Helical" evidence="8">
    <location>
        <begin position="171"/>
        <end position="190"/>
    </location>
</feature>
<dbReference type="Pfam" id="PF00953">
    <property type="entry name" value="Glycos_transf_4"/>
    <property type="match status" value="1"/>
</dbReference>
<evidence type="ECO:0000313" key="10">
    <source>
        <dbReference type="Proteomes" id="UP000002590"/>
    </source>
</evidence>
<keyword evidence="6 8" id="KW-0472">Membrane</keyword>
<evidence type="ECO:0000256" key="2">
    <source>
        <dbReference type="ARBA" id="ARBA00022475"/>
    </source>
</evidence>
<evidence type="ECO:0000256" key="3">
    <source>
        <dbReference type="ARBA" id="ARBA00022679"/>
    </source>
</evidence>
<keyword evidence="5 8" id="KW-1133">Transmembrane helix</keyword>
<evidence type="ECO:0000313" key="9">
    <source>
        <dbReference type="EMBL" id="ABM70680.1"/>
    </source>
</evidence>
<feature type="binding site" evidence="7">
    <location>
        <position position="226"/>
    </location>
    <ligand>
        <name>Mg(2+)</name>
        <dbReference type="ChEBI" id="CHEBI:18420"/>
    </ligand>
</feature>
<feature type="transmembrane region" description="Helical" evidence="8">
    <location>
        <begin position="327"/>
        <end position="346"/>
    </location>
</feature>
<name>A2BSB9_PROMS</name>
<accession>A2BSB9</accession>
<dbReference type="eggNOG" id="COG0472">
    <property type="taxonomic scope" value="Bacteria"/>
</dbReference>
<feature type="transmembrane region" description="Helical" evidence="8">
    <location>
        <begin position="51"/>
        <end position="72"/>
    </location>
</feature>
<evidence type="ECO:0000256" key="1">
    <source>
        <dbReference type="ARBA" id="ARBA00004651"/>
    </source>
</evidence>
<feature type="transmembrane region" description="Helical" evidence="8">
    <location>
        <begin position="136"/>
        <end position="159"/>
    </location>
</feature>
<gene>
    <name evidence="9" type="ordered locus">A9601_13961</name>
</gene>
<reference evidence="9 10" key="1">
    <citation type="journal article" date="2007" name="PLoS Genet.">
        <title>Patterns and implications of gene gain and loss in the evolution of Prochlorococcus.</title>
        <authorList>
            <person name="Kettler G.C."/>
            <person name="Martiny A.C."/>
            <person name="Huang K."/>
            <person name="Zucker J."/>
            <person name="Coleman M.L."/>
            <person name="Rodrigue S."/>
            <person name="Chen F."/>
            <person name="Lapidus A."/>
            <person name="Ferriera S."/>
            <person name="Johnson J."/>
            <person name="Steglich C."/>
            <person name="Church G.M."/>
            <person name="Richardson P."/>
            <person name="Chisholm S.W."/>
        </authorList>
    </citation>
    <scope>NUCLEOTIDE SEQUENCE [LARGE SCALE GENOMIC DNA]</scope>
    <source>
        <strain evidence="9 10">AS9601</strain>
    </source>
</reference>
<dbReference type="Proteomes" id="UP000002590">
    <property type="component" value="Chromosome"/>
</dbReference>
<evidence type="ECO:0000256" key="7">
    <source>
        <dbReference type="PIRSR" id="PIRSR600715-1"/>
    </source>
</evidence>
<dbReference type="STRING" id="146891.A9601_13961"/>
<dbReference type="OrthoDB" id="9805475at2"/>
<dbReference type="GO" id="GO:0071555">
    <property type="term" value="P:cell wall organization"/>
    <property type="evidence" value="ECO:0007669"/>
    <property type="project" value="TreeGrafter"/>
</dbReference>
<dbReference type="GO" id="GO:0016780">
    <property type="term" value="F:phosphotransferase activity, for other substituted phosphate groups"/>
    <property type="evidence" value="ECO:0007669"/>
    <property type="project" value="InterPro"/>
</dbReference>
<feature type="transmembrane region" description="Helical" evidence="8">
    <location>
        <begin position="293"/>
        <end position="315"/>
    </location>
</feature>
<dbReference type="GO" id="GO:0044038">
    <property type="term" value="P:cell wall macromolecule biosynthetic process"/>
    <property type="evidence" value="ECO:0007669"/>
    <property type="project" value="TreeGrafter"/>
</dbReference>
<dbReference type="GO" id="GO:0005886">
    <property type="term" value="C:plasma membrane"/>
    <property type="evidence" value="ECO:0007669"/>
    <property type="project" value="UniProtKB-SubCell"/>
</dbReference>
<sequence length="352" mass="39261">MIFAFSRLETVILIAATSYFLTLISLPIPKKIGLKLKLFDKPSSRKQPKKNLVRIGGISLVVGFAISTFLINLITDFSLFSNDITLNIVIASIIIFLIGLCDDLYNISPFIRLILQVFISIILWSKGLRIEKIDIVWLQISEIYFSNLFSVIFTSIWIVGITNAINWLDGLDGLASGIVGFASLGLSTITFQNGQIIEPMLGAAVLGSSFGFLRYNFFPAKILMGDGGSNFLGFLLATISLKSISSNVNPIGLFVPLLLLGLPILDMAYVIYRRLRKRKSPFIADREHIHHRLMNSGLTEIGTVLNLYGISQWITVLTITLASLNNSFYLIFFMFSSILLFLSSFLTKFINF</sequence>
<dbReference type="GO" id="GO:0009103">
    <property type="term" value="P:lipopolysaccharide biosynthetic process"/>
    <property type="evidence" value="ECO:0007669"/>
    <property type="project" value="TreeGrafter"/>
</dbReference>
<comment type="subcellular location">
    <subcellularLocation>
        <location evidence="1">Cell membrane</location>
        <topology evidence="1">Multi-pass membrane protein</topology>
    </subcellularLocation>
</comment>
<proteinExistence type="predicted"/>
<organism evidence="9 10">
    <name type="scientific">Prochlorococcus marinus (strain AS9601)</name>
    <dbReference type="NCBI Taxonomy" id="146891"/>
    <lineage>
        <taxon>Bacteria</taxon>
        <taxon>Bacillati</taxon>
        <taxon>Cyanobacteriota</taxon>
        <taxon>Cyanophyceae</taxon>
        <taxon>Synechococcales</taxon>
        <taxon>Prochlorococcaceae</taxon>
        <taxon>Prochlorococcus</taxon>
    </lineage>
</organism>
<evidence type="ECO:0000256" key="6">
    <source>
        <dbReference type="ARBA" id="ARBA00023136"/>
    </source>
</evidence>
<evidence type="ECO:0000256" key="5">
    <source>
        <dbReference type="ARBA" id="ARBA00022989"/>
    </source>
</evidence>
<feature type="transmembrane region" description="Helical" evidence="8">
    <location>
        <begin position="196"/>
        <end position="215"/>
    </location>
</feature>
<evidence type="ECO:0000256" key="8">
    <source>
        <dbReference type="SAM" id="Phobius"/>
    </source>
</evidence>